<accession>A0A2I0A8B6</accession>
<protein>
    <recommendedName>
        <fullName evidence="4">Ankyrin repeat domain-containing protein</fullName>
    </recommendedName>
</protein>
<evidence type="ECO:0000256" key="3">
    <source>
        <dbReference type="ARBA" id="ARBA00023136"/>
    </source>
</evidence>
<dbReference type="PANTHER" id="PTHR12447:SF35">
    <property type="entry name" value="ANKYRIN REPEAT FAMILY PROTEIN"/>
    <property type="match status" value="1"/>
</dbReference>
<dbReference type="Proteomes" id="UP000236161">
    <property type="component" value="Unassembled WGS sequence"/>
</dbReference>
<evidence type="ECO:0000256" key="1">
    <source>
        <dbReference type="ARBA" id="ARBA00004308"/>
    </source>
</evidence>
<organism evidence="5 6">
    <name type="scientific">Apostasia shenzhenica</name>
    <dbReference type="NCBI Taxonomy" id="1088818"/>
    <lineage>
        <taxon>Eukaryota</taxon>
        <taxon>Viridiplantae</taxon>
        <taxon>Streptophyta</taxon>
        <taxon>Embryophyta</taxon>
        <taxon>Tracheophyta</taxon>
        <taxon>Spermatophyta</taxon>
        <taxon>Magnoliopsida</taxon>
        <taxon>Liliopsida</taxon>
        <taxon>Asparagales</taxon>
        <taxon>Orchidaceae</taxon>
        <taxon>Apostasioideae</taxon>
        <taxon>Apostasia</taxon>
    </lineage>
</organism>
<reference evidence="5 6" key="1">
    <citation type="journal article" date="2017" name="Nature">
        <title>The Apostasia genome and the evolution of orchids.</title>
        <authorList>
            <person name="Zhang G.Q."/>
            <person name="Liu K.W."/>
            <person name="Li Z."/>
            <person name="Lohaus R."/>
            <person name="Hsiao Y.Y."/>
            <person name="Niu S.C."/>
            <person name="Wang J.Y."/>
            <person name="Lin Y.C."/>
            <person name="Xu Q."/>
            <person name="Chen L.J."/>
            <person name="Yoshida K."/>
            <person name="Fujiwara S."/>
            <person name="Wang Z.W."/>
            <person name="Zhang Y.Q."/>
            <person name="Mitsuda N."/>
            <person name="Wang M."/>
            <person name="Liu G.H."/>
            <person name="Pecoraro L."/>
            <person name="Huang H.X."/>
            <person name="Xiao X.J."/>
            <person name="Lin M."/>
            <person name="Wu X.Y."/>
            <person name="Wu W.L."/>
            <person name="Chen Y.Y."/>
            <person name="Chang S.B."/>
            <person name="Sakamoto S."/>
            <person name="Ohme-Takagi M."/>
            <person name="Yagi M."/>
            <person name="Zeng S.J."/>
            <person name="Shen C.Y."/>
            <person name="Yeh C.M."/>
            <person name="Luo Y.B."/>
            <person name="Tsai W.C."/>
            <person name="Van de Peer Y."/>
            <person name="Liu Z.J."/>
        </authorList>
    </citation>
    <scope>NUCLEOTIDE SEQUENCE [LARGE SCALE GENOMIC DNA]</scope>
    <source>
        <strain evidence="6">cv. Shenzhen</strain>
        <tissue evidence="5">Stem</tissue>
    </source>
</reference>
<dbReference type="InterPro" id="IPR021832">
    <property type="entry name" value="ANKRD13"/>
</dbReference>
<feature type="domain" description="Ankyrin repeat" evidence="4">
    <location>
        <begin position="18"/>
        <end position="83"/>
    </location>
</feature>
<dbReference type="OrthoDB" id="1933838at2759"/>
<evidence type="ECO:0000256" key="2">
    <source>
        <dbReference type="ARBA" id="ARBA00022737"/>
    </source>
</evidence>
<dbReference type="STRING" id="1088818.A0A2I0A8B6"/>
<dbReference type="GO" id="GO:0005737">
    <property type="term" value="C:cytoplasm"/>
    <property type="evidence" value="ECO:0007669"/>
    <property type="project" value="TreeGrafter"/>
</dbReference>
<keyword evidence="3" id="KW-0472">Membrane</keyword>
<proteinExistence type="predicted"/>
<dbReference type="InterPro" id="IPR055285">
    <property type="entry name" value="ANKRD13_C"/>
</dbReference>
<evidence type="ECO:0000259" key="4">
    <source>
        <dbReference type="Pfam" id="PF11904"/>
    </source>
</evidence>
<dbReference type="Pfam" id="PF11904">
    <property type="entry name" value="ANKRD13_C"/>
    <property type="match status" value="1"/>
</dbReference>
<sequence>MLWKVPELRQARRRCCRRFAAMSRTNIFRPGIDVTQAVLVLSSHGEGRRKTEMVGSWKAKVYDMHNVVVSVKSRRVPGAMTDEEFFSCL</sequence>
<name>A0A2I0A8B6_9ASPA</name>
<keyword evidence="2" id="KW-0677">Repeat</keyword>
<comment type="subcellular location">
    <subcellularLocation>
        <location evidence="1">Endomembrane system</location>
    </subcellularLocation>
</comment>
<evidence type="ECO:0000313" key="6">
    <source>
        <dbReference type="Proteomes" id="UP000236161"/>
    </source>
</evidence>
<evidence type="ECO:0000313" key="5">
    <source>
        <dbReference type="EMBL" id="PKA51764.1"/>
    </source>
</evidence>
<dbReference type="AlphaFoldDB" id="A0A2I0A8B6"/>
<gene>
    <name evidence="5" type="ORF">AXF42_Ash007993</name>
</gene>
<dbReference type="PANTHER" id="PTHR12447">
    <property type="entry name" value="ANKYRIN REPEAT DOMAIN-CONTAINING PROTEIN 13"/>
    <property type="match status" value="1"/>
</dbReference>
<dbReference type="EMBL" id="KZ452012">
    <property type="protein sequence ID" value="PKA51764.1"/>
    <property type="molecule type" value="Genomic_DNA"/>
</dbReference>
<dbReference type="GO" id="GO:0012505">
    <property type="term" value="C:endomembrane system"/>
    <property type="evidence" value="ECO:0007669"/>
    <property type="project" value="UniProtKB-SubCell"/>
</dbReference>
<keyword evidence="6" id="KW-1185">Reference proteome</keyword>